<evidence type="ECO:0000313" key="1">
    <source>
        <dbReference type="EMBL" id="MBM3316355.1"/>
    </source>
</evidence>
<organism evidence="1 2">
    <name type="scientific">Eiseniibacteriota bacterium</name>
    <dbReference type="NCBI Taxonomy" id="2212470"/>
    <lineage>
        <taxon>Bacteria</taxon>
        <taxon>Candidatus Eiseniibacteriota</taxon>
    </lineage>
</organism>
<dbReference type="Gene3D" id="2.60.40.10">
    <property type="entry name" value="Immunoglobulins"/>
    <property type="match status" value="1"/>
</dbReference>
<evidence type="ECO:0008006" key="3">
    <source>
        <dbReference type="Google" id="ProtNLM"/>
    </source>
</evidence>
<name>A0A937X6A7_UNCEI</name>
<proteinExistence type="predicted"/>
<reference evidence="1" key="1">
    <citation type="submission" date="2019-03" db="EMBL/GenBank/DDBJ databases">
        <title>Lake Tanganyika Metagenome-Assembled Genomes (MAGs).</title>
        <authorList>
            <person name="Tran P."/>
        </authorList>
    </citation>
    <scope>NUCLEOTIDE SEQUENCE</scope>
    <source>
        <strain evidence="1">M_DeepCast_400m_m2_100</strain>
    </source>
</reference>
<dbReference type="AlphaFoldDB" id="A0A937X6A7"/>
<dbReference type="Proteomes" id="UP000748308">
    <property type="component" value="Unassembled WGS sequence"/>
</dbReference>
<dbReference type="InterPro" id="IPR013783">
    <property type="entry name" value="Ig-like_fold"/>
</dbReference>
<dbReference type="EMBL" id="VGIY01000007">
    <property type="protein sequence ID" value="MBM3316355.1"/>
    <property type="molecule type" value="Genomic_DNA"/>
</dbReference>
<protein>
    <recommendedName>
        <fullName evidence="3">Fibronectin type-III domain-containing protein</fullName>
    </recommendedName>
</protein>
<dbReference type="PROSITE" id="PS51257">
    <property type="entry name" value="PROKAR_LIPOPROTEIN"/>
    <property type="match status" value="1"/>
</dbReference>
<comment type="caution">
    <text evidence="1">The sequence shown here is derived from an EMBL/GenBank/DDBJ whole genome shotgun (WGS) entry which is preliminary data.</text>
</comment>
<sequence>MKRMHGAARPSVGALGLVALLIVGMAAGCGKDDESTTPQPPGTLTFVNGDGQVTLSWGGSSSAGDAVFAGYDVFRDTSSMIGLDLASLTERKLNASPLTVRSYIDATAVNGTMYYYAVRSAKTGGGWSTPTNEIDTSPVTRSNLVLLAEFADPVRPSGLDVSAGAAVSVRQENLMQVDIYLGTAGDNDESTQQLALKSPNLVNAGDPAWSARVAQFKLLPNEDSSTTEISGWQDRILLGTNAQQITSKVIAVRTPPDGAGQVHYGKIIVYSTAGPQGQRQIEVFSTFQQIPNYIRF</sequence>
<evidence type="ECO:0000313" key="2">
    <source>
        <dbReference type="Proteomes" id="UP000748308"/>
    </source>
</evidence>
<dbReference type="SUPFAM" id="SSF49265">
    <property type="entry name" value="Fibronectin type III"/>
    <property type="match status" value="1"/>
</dbReference>
<gene>
    <name evidence="1" type="ORF">FJY75_00740</name>
</gene>
<accession>A0A937X6A7</accession>
<dbReference type="InterPro" id="IPR036116">
    <property type="entry name" value="FN3_sf"/>
</dbReference>